<evidence type="ECO:0000259" key="4">
    <source>
        <dbReference type="PROSITE" id="PS50956"/>
    </source>
</evidence>
<dbReference type="InterPro" id="IPR019888">
    <property type="entry name" value="Tscrpt_reg_AsnC-like"/>
</dbReference>
<keyword evidence="1" id="KW-0805">Transcription regulation</keyword>
<sequence>MKISEVSLDATDLHILRLLQEEGRLSNARLADRLKLSETPVWRRLRRLEEEGFITGYQALINRKKLGIGLVAFVRIVFANHGNEQPSQFEQAIMSIPEILSCHNVAGEADYFLQVVARDLEAYGEFVSNVLRRLPGVAEIQSSLSMREIKSSNRLPLPLA</sequence>
<dbReference type="SUPFAM" id="SSF54909">
    <property type="entry name" value="Dimeric alpha+beta barrel"/>
    <property type="match status" value="1"/>
</dbReference>
<dbReference type="PANTHER" id="PTHR30154">
    <property type="entry name" value="LEUCINE-RESPONSIVE REGULATORY PROTEIN"/>
    <property type="match status" value="1"/>
</dbReference>
<dbReference type="EMBL" id="LOCQ01000053">
    <property type="protein sequence ID" value="OBV39429.1"/>
    <property type="molecule type" value="Genomic_DNA"/>
</dbReference>
<dbReference type="RefSeq" id="WP_065307781.1">
    <property type="nucleotide sequence ID" value="NZ_LOCQ01000053.1"/>
</dbReference>
<evidence type="ECO:0000256" key="2">
    <source>
        <dbReference type="ARBA" id="ARBA00023125"/>
    </source>
</evidence>
<evidence type="ECO:0000313" key="5">
    <source>
        <dbReference type="EMBL" id="OBV39429.1"/>
    </source>
</evidence>
<dbReference type="GO" id="GO:0043200">
    <property type="term" value="P:response to amino acid"/>
    <property type="evidence" value="ECO:0007669"/>
    <property type="project" value="TreeGrafter"/>
</dbReference>
<protein>
    <submittedName>
        <fullName evidence="5">DNA-binding transcriptional regulator, Lrp family</fullName>
    </submittedName>
</protein>
<comment type="caution">
    <text evidence="5">The sequence shown here is derived from an EMBL/GenBank/DDBJ whole genome shotgun (WGS) entry which is preliminary data.</text>
</comment>
<dbReference type="OrthoDB" id="8526125at2"/>
<dbReference type="PANTHER" id="PTHR30154:SF46">
    <property type="entry name" value="TRANSCRIPTIONAL REGULATORY PROTEIN"/>
    <property type="match status" value="1"/>
</dbReference>
<dbReference type="Pfam" id="PF01037">
    <property type="entry name" value="AsnC_trans_reg"/>
    <property type="match status" value="1"/>
</dbReference>
<dbReference type="Gene3D" id="3.30.70.920">
    <property type="match status" value="1"/>
</dbReference>
<dbReference type="InterPro" id="IPR011991">
    <property type="entry name" value="ArsR-like_HTH"/>
</dbReference>
<gene>
    <name evidence="5" type="ORF">ASR47_101018</name>
</gene>
<dbReference type="GO" id="GO:0005829">
    <property type="term" value="C:cytosol"/>
    <property type="evidence" value="ECO:0007669"/>
    <property type="project" value="TreeGrafter"/>
</dbReference>
<keyword evidence="3" id="KW-0804">Transcription</keyword>
<dbReference type="PRINTS" id="PR00033">
    <property type="entry name" value="HTHASNC"/>
</dbReference>
<keyword evidence="6" id="KW-1185">Reference proteome</keyword>
<dbReference type="GO" id="GO:0006355">
    <property type="term" value="P:regulation of DNA-templated transcription"/>
    <property type="evidence" value="ECO:0007669"/>
    <property type="project" value="UniProtKB-ARBA"/>
</dbReference>
<evidence type="ECO:0000256" key="3">
    <source>
        <dbReference type="ARBA" id="ARBA00023163"/>
    </source>
</evidence>
<dbReference type="InterPro" id="IPR011008">
    <property type="entry name" value="Dimeric_a/b-barrel"/>
</dbReference>
<dbReference type="Proteomes" id="UP000092713">
    <property type="component" value="Unassembled WGS sequence"/>
</dbReference>
<dbReference type="SUPFAM" id="SSF46785">
    <property type="entry name" value="Winged helix' DNA-binding domain"/>
    <property type="match status" value="1"/>
</dbReference>
<dbReference type="STRING" id="1747903.ASR47_101018"/>
<evidence type="ECO:0000313" key="6">
    <source>
        <dbReference type="Proteomes" id="UP000092713"/>
    </source>
</evidence>
<dbReference type="GO" id="GO:0043565">
    <property type="term" value="F:sequence-specific DNA binding"/>
    <property type="evidence" value="ECO:0007669"/>
    <property type="project" value="InterPro"/>
</dbReference>
<dbReference type="CDD" id="cd00090">
    <property type="entry name" value="HTH_ARSR"/>
    <property type="match status" value="1"/>
</dbReference>
<dbReference type="InterPro" id="IPR036390">
    <property type="entry name" value="WH_DNA-bd_sf"/>
</dbReference>
<dbReference type="AlphaFoldDB" id="A0A1A7C339"/>
<dbReference type="SMART" id="SM00344">
    <property type="entry name" value="HTH_ASNC"/>
    <property type="match status" value="1"/>
</dbReference>
<proteinExistence type="predicted"/>
<keyword evidence="2 5" id="KW-0238">DNA-binding</keyword>
<accession>A0A1A7C339</accession>
<dbReference type="InterPro" id="IPR036388">
    <property type="entry name" value="WH-like_DNA-bd_sf"/>
</dbReference>
<evidence type="ECO:0000256" key="1">
    <source>
        <dbReference type="ARBA" id="ARBA00023015"/>
    </source>
</evidence>
<dbReference type="PROSITE" id="PS50956">
    <property type="entry name" value="HTH_ASNC_2"/>
    <property type="match status" value="1"/>
</dbReference>
<dbReference type="InterPro" id="IPR019887">
    <property type="entry name" value="Tscrpt_reg_AsnC/Lrp_C"/>
</dbReference>
<reference evidence="5 6" key="1">
    <citation type="submission" date="2016-04" db="EMBL/GenBank/DDBJ databases">
        <title>Draft genome sequence of Janthinobacterium psychrotolerans sp. nov., isolated from freshwater sediments in Denmark.</title>
        <authorList>
            <person name="Gong X."/>
            <person name="Skrivergaard S."/>
            <person name="Korsgaard B.S."/>
            <person name="Schreiber L."/>
            <person name="Marshall I.P."/>
            <person name="Finster K."/>
            <person name="Schramm A."/>
        </authorList>
    </citation>
    <scope>NUCLEOTIDE SEQUENCE [LARGE SCALE GENOMIC DNA]</scope>
    <source>
        <strain evidence="5 6">S3-2</strain>
    </source>
</reference>
<dbReference type="Gene3D" id="1.10.10.10">
    <property type="entry name" value="Winged helix-like DNA-binding domain superfamily/Winged helix DNA-binding domain"/>
    <property type="match status" value="1"/>
</dbReference>
<organism evidence="5 6">
    <name type="scientific">Janthinobacterium psychrotolerans</name>
    <dbReference type="NCBI Taxonomy" id="1747903"/>
    <lineage>
        <taxon>Bacteria</taxon>
        <taxon>Pseudomonadati</taxon>
        <taxon>Pseudomonadota</taxon>
        <taxon>Betaproteobacteria</taxon>
        <taxon>Burkholderiales</taxon>
        <taxon>Oxalobacteraceae</taxon>
        <taxon>Janthinobacterium</taxon>
    </lineage>
</organism>
<dbReference type="Pfam" id="PF13412">
    <property type="entry name" value="HTH_24"/>
    <property type="match status" value="1"/>
</dbReference>
<dbReference type="InterPro" id="IPR000485">
    <property type="entry name" value="AsnC-type_HTH_dom"/>
</dbReference>
<feature type="domain" description="HTH asnC-type" evidence="4">
    <location>
        <begin position="8"/>
        <end position="69"/>
    </location>
</feature>
<name>A0A1A7C339_9BURK</name>